<dbReference type="Proteomes" id="UP001341840">
    <property type="component" value="Unassembled WGS sequence"/>
</dbReference>
<keyword evidence="3" id="KW-1185">Reference proteome</keyword>
<evidence type="ECO:0000313" key="2">
    <source>
        <dbReference type="EMBL" id="MED6135295.1"/>
    </source>
</evidence>
<organism evidence="2 3">
    <name type="scientific">Stylosanthes scabra</name>
    <dbReference type="NCBI Taxonomy" id="79078"/>
    <lineage>
        <taxon>Eukaryota</taxon>
        <taxon>Viridiplantae</taxon>
        <taxon>Streptophyta</taxon>
        <taxon>Embryophyta</taxon>
        <taxon>Tracheophyta</taxon>
        <taxon>Spermatophyta</taxon>
        <taxon>Magnoliopsida</taxon>
        <taxon>eudicotyledons</taxon>
        <taxon>Gunneridae</taxon>
        <taxon>Pentapetalae</taxon>
        <taxon>rosids</taxon>
        <taxon>fabids</taxon>
        <taxon>Fabales</taxon>
        <taxon>Fabaceae</taxon>
        <taxon>Papilionoideae</taxon>
        <taxon>50 kb inversion clade</taxon>
        <taxon>dalbergioids sensu lato</taxon>
        <taxon>Dalbergieae</taxon>
        <taxon>Pterocarpus clade</taxon>
        <taxon>Stylosanthes</taxon>
    </lineage>
</organism>
<protein>
    <submittedName>
        <fullName evidence="2">Uncharacterized protein</fullName>
    </submittedName>
</protein>
<comment type="caution">
    <text evidence="2">The sequence shown here is derived from an EMBL/GenBank/DDBJ whole genome shotgun (WGS) entry which is preliminary data.</text>
</comment>
<proteinExistence type="predicted"/>
<feature type="compositionally biased region" description="Basic and acidic residues" evidence="1">
    <location>
        <begin position="17"/>
        <end position="36"/>
    </location>
</feature>
<evidence type="ECO:0000256" key="1">
    <source>
        <dbReference type="SAM" id="MobiDB-lite"/>
    </source>
</evidence>
<evidence type="ECO:0000313" key="3">
    <source>
        <dbReference type="Proteomes" id="UP001341840"/>
    </source>
</evidence>
<feature type="compositionally biased region" description="Polar residues" evidence="1">
    <location>
        <begin position="67"/>
        <end position="92"/>
    </location>
</feature>
<feature type="compositionally biased region" description="Gly residues" evidence="1">
    <location>
        <begin position="39"/>
        <end position="51"/>
    </location>
</feature>
<gene>
    <name evidence="2" type="ORF">PIB30_045045</name>
</gene>
<name>A0ABU6SFX3_9FABA</name>
<accession>A0ABU6SFX3</accession>
<sequence length="108" mass="10750">MRLDDGVPEESVGGGRRKGEEDGGGGRRVGIERDELGGDEGVGGVAGGDGNGVELEEGMESGDASAISATQEAPMETQYSVPSSADTTTLSRTDMADSGQGDGGTRSG</sequence>
<reference evidence="2 3" key="1">
    <citation type="journal article" date="2023" name="Plants (Basel)">
        <title>Bridging the Gap: Combining Genomics and Transcriptomics Approaches to Understand Stylosanthes scabra, an Orphan Legume from the Brazilian Caatinga.</title>
        <authorList>
            <person name="Ferreira-Neto J.R.C."/>
            <person name="da Silva M.D."/>
            <person name="Binneck E."/>
            <person name="de Melo N.F."/>
            <person name="da Silva R.H."/>
            <person name="de Melo A.L.T.M."/>
            <person name="Pandolfi V."/>
            <person name="Bustamante F.O."/>
            <person name="Brasileiro-Vidal A.C."/>
            <person name="Benko-Iseppon A.M."/>
        </authorList>
    </citation>
    <scope>NUCLEOTIDE SEQUENCE [LARGE SCALE GENOMIC DNA]</scope>
    <source>
        <tissue evidence="2">Leaves</tissue>
    </source>
</reference>
<feature type="region of interest" description="Disordered" evidence="1">
    <location>
        <begin position="1"/>
        <end position="108"/>
    </location>
</feature>
<dbReference type="EMBL" id="JASCZI010060687">
    <property type="protein sequence ID" value="MED6135295.1"/>
    <property type="molecule type" value="Genomic_DNA"/>
</dbReference>